<reference evidence="2 4" key="1">
    <citation type="submission" date="2020-01" db="EMBL/GenBank/DDBJ databases">
        <authorList>
            <consortium name="DOE Joint Genome Institute"/>
            <person name="Haridas S."/>
            <person name="Albert R."/>
            <person name="Binder M."/>
            <person name="Bloem J."/>
            <person name="Labutti K."/>
            <person name="Salamov A."/>
            <person name="Andreopoulos B."/>
            <person name="Baker S.E."/>
            <person name="Barry K."/>
            <person name="Bills G."/>
            <person name="Bluhm B.H."/>
            <person name="Cannon C."/>
            <person name="Castanera R."/>
            <person name="Culley D.E."/>
            <person name="Daum C."/>
            <person name="Ezra D."/>
            <person name="Gonzalez J.B."/>
            <person name="Henrissat B."/>
            <person name="Kuo A."/>
            <person name="Liang C."/>
            <person name="Lipzen A."/>
            <person name="Lutzoni F."/>
            <person name="Magnuson J."/>
            <person name="Mondo S."/>
            <person name="Nolan M."/>
            <person name="Ohm R."/>
            <person name="Pangilinan J."/>
            <person name="Park H.-J."/>
            <person name="Ramirez L."/>
            <person name="Alfaro M."/>
            <person name="Sun H."/>
            <person name="Tritt A."/>
            <person name="Yoshinaga Y."/>
            <person name="Zwiers L.-H."/>
            <person name="Turgeon B.G."/>
            <person name="Goodwin S.B."/>
            <person name="Spatafora J.W."/>
            <person name="Crous P.W."/>
            <person name="Grigoriev I.V."/>
        </authorList>
    </citation>
    <scope>NUCLEOTIDE SEQUENCE</scope>
    <source>
        <strain evidence="2 4">CBS 781.70</strain>
    </source>
</reference>
<sequence length="68" mass="8080">MKPILVRNKYQLDLRLGGGSYGEVVSRLVRIQRILQGKPNRYRRSRPSNRTKRRFEARVQPTQSFTSY</sequence>
<reference evidence="4" key="2">
    <citation type="submission" date="2020-04" db="EMBL/GenBank/DDBJ databases">
        <authorList>
            <consortium name="NCBI Genome Project"/>
        </authorList>
    </citation>
    <scope>NUCLEOTIDE SEQUENCE</scope>
    <source>
        <strain evidence="4">CBS 781.70</strain>
    </source>
</reference>
<evidence type="ECO:0000313" key="4">
    <source>
        <dbReference type="RefSeq" id="XP_033531081.1"/>
    </source>
</evidence>
<protein>
    <submittedName>
        <fullName evidence="2 4">Uncharacterized protein</fullName>
    </submittedName>
</protein>
<feature type="non-terminal residue" evidence="2">
    <location>
        <position position="68"/>
    </location>
</feature>
<evidence type="ECO:0000256" key="1">
    <source>
        <dbReference type="SAM" id="MobiDB-lite"/>
    </source>
</evidence>
<proteinExistence type="predicted"/>
<dbReference type="RefSeq" id="XP_033531081.1">
    <property type="nucleotide sequence ID" value="XM_033680119.1"/>
</dbReference>
<organism evidence="2">
    <name type="scientific">Eremomyces bilateralis CBS 781.70</name>
    <dbReference type="NCBI Taxonomy" id="1392243"/>
    <lineage>
        <taxon>Eukaryota</taxon>
        <taxon>Fungi</taxon>
        <taxon>Dikarya</taxon>
        <taxon>Ascomycota</taxon>
        <taxon>Pezizomycotina</taxon>
        <taxon>Dothideomycetes</taxon>
        <taxon>Dothideomycetes incertae sedis</taxon>
        <taxon>Eremomycetales</taxon>
        <taxon>Eremomycetaceae</taxon>
        <taxon>Eremomyces</taxon>
    </lineage>
</organism>
<dbReference type="GeneID" id="54420689"/>
<reference evidence="4" key="3">
    <citation type="submission" date="2025-04" db="UniProtKB">
        <authorList>
            <consortium name="RefSeq"/>
        </authorList>
    </citation>
    <scope>IDENTIFICATION</scope>
    <source>
        <strain evidence="4">CBS 781.70</strain>
    </source>
</reference>
<keyword evidence="3" id="KW-1185">Reference proteome</keyword>
<dbReference type="Proteomes" id="UP000504638">
    <property type="component" value="Unplaced"/>
</dbReference>
<gene>
    <name evidence="2 4" type="ORF">P152DRAFT_461396</name>
</gene>
<evidence type="ECO:0000313" key="2">
    <source>
        <dbReference type="EMBL" id="KAF1809450.1"/>
    </source>
</evidence>
<dbReference type="EMBL" id="ML975172">
    <property type="protein sequence ID" value="KAF1809450.1"/>
    <property type="molecule type" value="Genomic_DNA"/>
</dbReference>
<accession>A0A6G1FUL8</accession>
<dbReference type="AlphaFoldDB" id="A0A6G1FUL8"/>
<name>A0A6G1FUL8_9PEZI</name>
<feature type="compositionally biased region" description="Basic residues" evidence="1">
    <location>
        <begin position="40"/>
        <end position="55"/>
    </location>
</feature>
<feature type="region of interest" description="Disordered" evidence="1">
    <location>
        <begin position="39"/>
        <end position="68"/>
    </location>
</feature>
<evidence type="ECO:0000313" key="3">
    <source>
        <dbReference type="Proteomes" id="UP000504638"/>
    </source>
</evidence>